<proteinExistence type="predicted"/>
<feature type="region of interest" description="Disordered" evidence="1">
    <location>
        <begin position="1"/>
        <end position="23"/>
    </location>
</feature>
<protein>
    <submittedName>
        <fullName evidence="2">Uncharacterized protein</fullName>
    </submittedName>
</protein>
<evidence type="ECO:0000313" key="3">
    <source>
        <dbReference type="Proteomes" id="UP000078492"/>
    </source>
</evidence>
<sequence>MSSIHRSDRCANPFRKPDEKGHIGKSLRRMSKTMLQTFPDLPSTSKICSGCYRRFQTKQEDVLSTGESNNSIPSVIFDDSTTEMDVDTSGTEDDLRSGKEQWLDEILDEFKQKFHSLDWGDPLRLRILTIAPSSWSVRKLADEFNTSRHFAAKAKELKSLRGILAETTQKSGKKLPETTVEKVHEFYTSDLHSRLMPGVKDVVSLKIDGKRSLVQKRLLLLGLKELHALFKECNAEHKISFSAFAKLKPKNCILAGAAGTHSVCICTIHQNVKLMLDAIDVEKLTKDTEMPIINYKDCLSKIVCREPSPDCWLDKCKQCPGTDELTEQLSSILEAAQISNVQCSVWAGTDRSTILT</sequence>
<dbReference type="PANTHER" id="PTHR46601">
    <property type="entry name" value="ULP_PROTEASE DOMAIN-CONTAINING PROTEIN"/>
    <property type="match status" value="1"/>
</dbReference>
<dbReference type="STRING" id="471704.A0A151JMI4"/>
<gene>
    <name evidence="2" type="ORF">ALC57_03063</name>
</gene>
<reference evidence="2 3" key="1">
    <citation type="submission" date="2015-09" db="EMBL/GenBank/DDBJ databases">
        <title>Trachymyrmex cornetzi WGS genome.</title>
        <authorList>
            <person name="Nygaard S."/>
            <person name="Hu H."/>
            <person name="Boomsma J."/>
            <person name="Zhang G."/>
        </authorList>
    </citation>
    <scope>NUCLEOTIDE SEQUENCE [LARGE SCALE GENOMIC DNA]</scope>
    <source>
        <strain evidence="2">Tcor2-1</strain>
        <tissue evidence="2">Whole body</tissue>
    </source>
</reference>
<evidence type="ECO:0000313" key="2">
    <source>
        <dbReference type="EMBL" id="KYN27544.1"/>
    </source>
</evidence>
<dbReference type="Proteomes" id="UP000078492">
    <property type="component" value="Unassembled WGS sequence"/>
</dbReference>
<feature type="compositionally biased region" description="Basic and acidic residues" evidence="1">
    <location>
        <begin position="1"/>
        <end position="22"/>
    </location>
</feature>
<organism evidence="2 3">
    <name type="scientific">Trachymyrmex cornetzi</name>
    <dbReference type="NCBI Taxonomy" id="471704"/>
    <lineage>
        <taxon>Eukaryota</taxon>
        <taxon>Metazoa</taxon>
        <taxon>Ecdysozoa</taxon>
        <taxon>Arthropoda</taxon>
        <taxon>Hexapoda</taxon>
        <taxon>Insecta</taxon>
        <taxon>Pterygota</taxon>
        <taxon>Neoptera</taxon>
        <taxon>Endopterygota</taxon>
        <taxon>Hymenoptera</taxon>
        <taxon>Apocrita</taxon>
        <taxon>Aculeata</taxon>
        <taxon>Formicoidea</taxon>
        <taxon>Formicidae</taxon>
        <taxon>Myrmicinae</taxon>
        <taxon>Trachymyrmex</taxon>
    </lineage>
</organism>
<dbReference type="EMBL" id="KQ978906">
    <property type="protein sequence ID" value="KYN27544.1"/>
    <property type="molecule type" value="Genomic_DNA"/>
</dbReference>
<dbReference type="AlphaFoldDB" id="A0A151JMI4"/>
<evidence type="ECO:0000256" key="1">
    <source>
        <dbReference type="SAM" id="MobiDB-lite"/>
    </source>
</evidence>
<name>A0A151JMI4_9HYME</name>
<dbReference type="PANTHER" id="PTHR46601:SF1">
    <property type="entry name" value="ADF-H DOMAIN-CONTAINING PROTEIN"/>
    <property type="match status" value="1"/>
</dbReference>
<accession>A0A151JMI4</accession>
<keyword evidence="3" id="KW-1185">Reference proteome</keyword>